<comment type="subcellular location">
    <subcellularLocation>
        <location evidence="2">Cytoplasm</location>
    </subcellularLocation>
    <subcellularLocation>
        <location evidence="1">Nucleus</location>
    </subcellularLocation>
</comment>
<dbReference type="PROSITE" id="PS50053">
    <property type="entry name" value="UBIQUITIN_2"/>
    <property type="match status" value="1"/>
</dbReference>
<protein>
    <recommendedName>
        <fullName evidence="11">Ubiquitin-like domain-containing protein</fullName>
    </recommendedName>
</protein>
<dbReference type="GO" id="GO:0005634">
    <property type="term" value="C:nucleus"/>
    <property type="evidence" value="ECO:0007669"/>
    <property type="project" value="UniProtKB-SubCell"/>
</dbReference>
<dbReference type="OrthoDB" id="547031at2759"/>
<keyword evidence="13" id="KW-1185">Reference proteome</keyword>
<dbReference type="EMBL" id="KV011149">
    <property type="protein sequence ID" value="KZV26778.1"/>
    <property type="molecule type" value="Genomic_DNA"/>
</dbReference>
<organism evidence="12 13">
    <name type="scientific">Dorcoceras hygrometricum</name>
    <dbReference type="NCBI Taxonomy" id="472368"/>
    <lineage>
        <taxon>Eukaryota</taxon>
        <taxon>Viridiplantae</taxon>
        <taxon>Streptophyta</taxon>
        <taxon>Embryophyta</taxon>
        <taxon>Tracheophyta</taxon>
        <taxon>Spermatophyta</taxon>
        <taxon>Magnoliopsida</taxon>
        <taxon>eudicotyledons</taxon>
        <taxon>Gunneridae</taxon>
        <taxon>Pentapetalae</taxon>
        <taxon>asterids</taxon>
        <taxon>lamiids</taxon>
        <taxon>Lamiales</taxon>
        <taxon>Gesneriaceae</taxon>
        <taxon>Didymocarpoideae</taxon>
        <taxon>Trichosporeae</taxon>
        <taxon>Loxocarpinae</taxon>
        <taxon>Dorcoceras</taxon>
    </lineage>
</organism>
<dbReference type="Pfam" id="PF13297">
    <property type="entry name" value="SDE2_2C"/>
    <property type="match status" value="1"/>
</dbReference>
<evidence type="ECO:0000256" key="10">
    <source>
        <dbReference type="SAM" id="MobiDB-lite"/>
    </source>
</evidence>
<evidence type="ECO:0000256" key="4">
    <source>
        <dbReference type="ARBA" id="ARBA00022490"/>
    </source>
</evidence>
<evidence type="ECO:0000256" key="5">
    <source>
        <dbReference type="ARBA" id="ARBA00022664"/>
    </source>
</evidence>
<feature type="region of interest" description="Disordered" evidence="10">
    <location>
        <begin position="326"/>
        <end position="348"/>
    </location>
</feature>
<feature type="compositionally biased region" description="Basic and acidic residues" evidence="10">
    <location>
        <begin position="328"/>
        <end position="340"/>
    </location>
</feature>
<dbReference type="Pfam" id="PF22782">
    <property type="entry name" value="SDE2"/>
    <property type="match status" value="1"/>
</dbReference>
<gene>
    <name evidence="12" type="ORF">F511_28695</name>
</gene>
<dbReference type="InterPro" id="IPR053822">
    <property type="entry name" value="SDE2-like_dom"/>
</dbReference>
<comment type="similarity">
    <text evidence="3">Belongs to the SDE2 family.</text>
</comment>
<dbReference type="InterPro" id="IPR051421">
    <property type="entry name" value="RNA_Proc_DNA_Dmg_Regulator"/>
</dbReference>
<feature type="coiled-coil region" evidence="9">
    <location>
        <begin position="161"/>
        <end position="193"/>
    </location>
</feature>
<dbReference type="GO" id="GO:0005737">
    <property type="term" value="C:cytoplasm"/>
    <property type="evidence" value="ECO:0007669"/>
    <property type="project" value="UniProtKB-SubCell"/>
</dbReference>
<evidence type="ECO:0000256" key="8">
    <source>
        <dbReference type="ARBA" id="ARBA00023306"/>
    </source>
</evidence>
<dbReference type="PANTHER" id="PTHR12786:SF1">
    <property type="entry name" value="SPLICING REGULATOR SDE2"/>
    <property type="match status" value="1"/>
</dbReference>
<evidence type="ECO:0000256" key="7">
    <source>
        <dbReference type="ARBA" id="ARBA00023242"/>
    </source>
</evidence>
<keyword evidence="8" id="KW-0131">Cell cycle</keyword>
<keyword evidence="7" id="KW-0539">Nucleus</keyword>
<dbReference type="CDD" id="cd17039">
    <property type="entry name" value="Ubl_ubiquitin_like"/>
    <property type="match status" value="1"/>
</dbReference>
<feature type="compositionally biased region" description="Acidic residues" evidence="10">
    <location>
        <begin position="263"/>
        <end position="274"/>
    </location>
</feature>
<evidence type="ECO:0000256" key="1">
    <source>
        <dbReference type="ARBA" id="ARBA00004123"/>
    </source>
</evidence>
<evidence type="ECO:0000256" key="2">
    <source>
        <dbReference type="ARBA" id="ARBA00004496"/>
    </source>
</evidence>
<keyword evidence="6" id="KW-0508">mRNA splicing</keyword>
<feature type="region of interest" description="Disordered" evidence="10">
    <location>
        <begin position="259"/>
        <end position="299"/>
    </location>
</feature>
<keyword evidence="4" id="KW-0963">Cytoplasm</keyword>
<feature type="domain" description="Ubiquitin-like" evidence="11">
    <location>
        <begin position="9"/>
        <end position="67"/>
    </location>
</feature>
<proteinExistence type="inferred from homology"/>
<dbReference type="InterPro" id="IPR025086">
    <property type="entry name" value="SDE2/SF3A3_SAP"/>
</dbReference>
<dbReference type="AlphaFoldDB" id="A0A2Z7AZF5"/>
<evidence type="ECO:0000313" key="13">
    <source>
        <dbReference type="Proteomes" id="UP000250235"/>
    </source>
</evidence>
<evidence type="ECO:0000313" key="12">
    <source>
        <dbReference type="EMBL" id="KZV26778.1"/>
    </source>
</evidence>
<dbReference type="InterPro" id="IPR029071">
    <property type="entry name" value="Ubiquitin-like_domsf"/>
</dbReference>
<sequence>METIESEFHQMFVKLLDGKHKILNFDTPSISVPILKRRIEALTSIPAHLQLLRFSNSRIIRDCQTLKLAESRQTIELPETLELNTNGLPQNQVLSGGSAGLRSRTDREAGKFPEVVHLSLRLRGGKGGFGSLLRGAATKAGQKKTNNFDACRDMSGRRLRHVNAEKKLEEWRNEAEERKLEKIAEEYIKKKTKEVAKTKSKGGDSAEKYVAKYREESSRCMEVVEKSVRESMNGLKRKDATKETGDHAKRLKIWLGKRKMGDSDSEDMDDEDIDGDKRVEDPKSVITDHGNLSDSSKEAEETVCSITCEKVISGCVDEDSSVYLEEDVSAKESPKSDISSDGKGISRNTTAVESLEEIMDHDGAKMEVPHKYDSTNVKEMVIQIPVVSAPEEIATSTAEVSSVTSSGPPEEVSVSVSAEVQNLDKPLVFDEYNSAAELEVLGMERLKAELQARGLKCGGTLQERAARLFLLKTTSLEMLPKKVLAKK</sequence>
<dbReference type="InterPro" id="IPR000626">
    <property type="entry name" value="Ubiquitin-like_dom"/>
</dbReference>
<accession>A0A2Z7AZF5</accession>
<reference evidence="12 13" key="1">
    <citation type="journal article" date="2015" name="Proc. Natl. Acad. Sci. U.S.A.">
        <title>The resurrection genome of Boea hygrometrica: A blueprint for survival of dehydration.</title>
        <authorList>
            <person name="Xiao L."/>
            <person name="Yang G."/>
            <person name="Zhang L."/>
            <person name="Yang X."/>
            <person name="Zhao S."/>
            <person name="Ji Z."/>
            <person name="Zhou Q."/>
            <person name="Hu M."/>
            <person name="Wang Y."/>
            <person name="Chen M."/>
            <person name="Xu Y."/>
            <person name="Jin H."/>
            <person name="Xiao X."/>
            <person name="Hu G."/>
            <person name="Bao F."/>
            <person name="Hu Y."/>
            <person name="Wan P."/>
            <person name="Li L."/>
            <person name="Deng X."/>
            <person name="Kuang T."/>
            <person name="Xiang C."/>
            <person name="Zhu J.K."/>
            <person name="Oliver M.J."/>
            <person name="He Y."/>
        </authorList>
    </citation>
    <scope>NUCLEOTIDE SEQUENCE [LARGE SCALE GENOMIC DNA]</scope>
    <source>
        <strain evidence="13">cv. XS01</strain>
    </source>
</reference>
<dbReference type="Gene3D" id="3.10.20.90">
    <property type="entry name" value="Phosphatidylinositol 3-kinase Catalytic Subunit, Chain A, domain 1"/>
    <property type="match status" value="1"/>
</dbReference>
<dbReference type="SUPFAM" id="SSF54236">
    <property type="entry name" value="Ubiquitin-like"/>
    <property type="match status" value="1"/>
</dbReference>
<dbReference type="PANTHER" id="PTHR12786">
    <property type="entry name" value="SPLICING FACTOR SF3A-RELATED"/>
    <property type="match status" value="1"/>
</dbReference>
<dbReference type="GO" id="GO:0008380">
    <property type="term" value="P:RNA splicing"/>
    <property type="evidence" value="ECO:0007669"/>
    <property type="project" value="UniProtKB-KW"/>
</dbReference>
<dbReference type="Proteomes" id="UP000250235">
    <property type="component" value="Unassembled WGS sequence"/>
</dbReference>
<evidence type="ECO:0000256" key="9">
    <source>
        <dbReference type="SAM" id="Coils"/>
    </source>
</evidence>
<evidence type="ECO:0000259" key="11">
    <source>
        <dbReference type="PROSITE" id="PS50053"/>
    </source>
</evidence>
<name>A0A2Z7AZF5_9LAMI</name>
<dbReference type="GO" id="GO:0006397">
    <property type="term" value="P:mRNA processing"/>
    <property type="evidence" value="ECO:0007669"/>
    <property type="project" value="UniProtKB-KW"/>
</dbReference>
<evidence type="ECO:0000256" key="3">
    <source>
        <dbReference type="ARBA" id="ARBA00008726"/>
    </source>
</evidence>
<keyword evidence="5" id="KW-0507">mRNA processing</keyword>
<evidence type="ECO:0000256" key="6">
    <source>
        <dbReference type="ARBA" id="ARBA00023187"/>
    </source>
</evidence>
<keyword evidence="9" id="KW-0175">Coiled coil</keyword>